<reference evidence="1" key="2">
    <citation type="submission" date="2025-09" db="UniProtKB">
        <authorList>
            <consortium name="EnsemblPlants"/>
        </authorList>
    </citation>
    <scope>IDENTIFICATION</scope>
</reference>
<reference evidence="1" key="1">
    <citation type="submission" date="2021-05" db="EMBL/GenBank/DDBJ databases">
        <authorList>
            <person name="Scholz U."/>
            <person name="Mascher M."/>
            <person name="Fiebig A."/>
        </authorList>
    </citation>
    <scope>NUCLEOTIDE SEQUENCE [LARGE SCALE GENOMIC DNA]</scope>
</reference>
<sequence length="775" mass="87420">MAAAPEERLDVLTAAGDKTGVSKPRSEVHRDGDYHRAVHVWIYSESTGELLLQRRADCKDSWPGQWDISSAGHISAGDSSLSSAQRELHEELGIKLPVDAFELIFVFLQECVINNGTYTNNEYNDVYLVTTLNPIPLEAFTLQESEVSAVRYMHRDEYKSCLAIESREFVPYDVNGQYGQLFSTIEERYKDNVDSRSLNLQKKISRYAPINLETELTNLSEGDREALGYILKASTVIDDIFHEQVWNSNRMLRDWLKARADSSSFDNLKWKYYSINKSPWSCLDENKAFLSTADSTVKLLTDATKPISGWKGIEYRAAFPLDKPSGANFYPPDMNKMEFELWKSGITDKEQKDATGFFTVIKRPDALVPSSQAQSEVSNQINTPDDLFIVPYSKEYKSSLEKAAGLLCKASECSDSPSLKNLLRTKANAFLSNDYYESDIAWMELDSNIDVTIGPYETYEDRLFSHKATFEAFVGIRDDVATSQVKLFGGQLEDLEKNLPLDNIYKSDHVSAAPIRVMNLLYNSGDVKGPQTIAFNLPNDVRILNERGTSMVMLKNISEAKFKHVLKPIADACIREEQKDYVNFESYYTHIVCHECCHGIGPHSIILPSGKKSTVRLEFQEFYSALEEAKADIVGLWALNFLINKGLLPKSLSKSMYVSFLAGCFRSIRFGLGEAHGKGQALQFNWMYEKGAFIMHSDGKFSIDFTKVEEAVESLSREILTIQAKGDKPAAQSLLQSRATLTQPLRVALEKIEHMQVPVDITPIFDTANRLLANY</sequence>
<dbReference type="EnsemblPlants" id="AVESA.00010b.r2.6AG1044890.1">
    <property type="protein sequence ID" value="AVESA.00010b.r2.6AG1044890.1.CDS"/>
    <property type="gene ID" value="AVESA.00010b.r2.6AG1044890"/>
</dbReference>
<evidence type="ECO:0000313" key="2">
    <source>
        <dbReference type="Proteomes" id="UP001732700"/>
    </source>
</evidence>
<organism evidence="1 2">
    <name type="scientific">Avena sativa</name>
    <name type="common">Oat</name>
    <dbReference type="NCBI Taxonomy" id="4498"/>
    <lineage>
        <taxon>Eukaryota</taxon>
        <taxon>Viridiplantae</taxon>
        <taxon>Streptophyta</taxon>
        <taxon>Embryophyta</taxon>
        <taxon>Tracheophyta</taxon>
        <taxon>Spermatophyta</taxon>
        <taxon>Magnoliopsida</taxon>
        <taxon>Liliopsida</taxon>
        <taxon>Poales</taxon>
        <taxon>Poaceae</taxon>
        <taxon>BOP clade</taxon>
        <taxon>Pooideae</taxon>
        <taxon>Poodae</taxon>
        <taxon>Poeae</taxon>
        <taxon>Poeae Chloroplast Group 1 (Aveneae type)</taxon>
        <taxon>Aveninae</taxon>
        <taxon>Avena</taxon>
    </lineage>
</organism>
<evidence type="ECO:0000313" key="1">
    <source>
        <dbReference type="EnsemblPlants" id="AVESA.00010b.r2.6AG1044890.1.CDS"/>
    </source>
</evidence>
<accession>A0ACD5YVG8</accession>
<dbReference type="Proteomes" id="UP001732700">
    <property type="component" value="Chromosome 6A"/>
</dbReference>
<protein>
    <submittedName>
        <fullName evidence="1">Uncharacterized protein</fullName>
    </submittedName>
</protein>
<name>A0ACD5YVG8_AVESA</name>
<proteinExistence type="predicted"/>
<keyword evidence="2" id="KW-1185">Reference proteome</keyword>